<dbReference type="Proteomes" id="UP000297527">
    <property type="component" value="Unassembled WGS sequence"/>
</dbReference>
<proteinExistence type="predicted"/>
<dbReference type="AlphaFoldDB" id="A0A4Z1HVI2"/>
<sequence length="83" mass="9510">MPSHLIARQKENILETRGRVLKYGTPDAFSRLQNKLDSTSRKGHDITPSSANLIALLTKEIYSPLICNNFDQVRQQPFLNHDF</sequence>
<organism evidence="1 2">
    <name type="scientific">Botryotinia convoluta</name>
    <dbReference type="NCBI Taxonomy" id="54673"/>
    <lineage>
        <taxon>Eukaryota</taxon>
        <taxon>Fungi</taxon>
        <taxon>Dikarya</taxon>
        <taxon>Ascomycota</taxon>
        <taxon>Pezizomycotina</taxon>
        <taxon>Leotiomycetes</taxon>
        <taxon>Helotiales</taxon>
        <taxon>Sclerotiniaceae</taxon>
        <taxon>Botryotinia</taxon>
    </lineage>
</organism>
<dbReference type="EMBL" id="PQXN01000127">
    <property type="protein sequence ID" value="TGO53228.1"/>
    <property type="molecule type" value="Genomic_DNA"/>
</dbReference>
<accession>A0A4Z1HVI2</accession>
<reference evidence="1 2" key="1">
    <citation type="submission" date="2017-12" db="EMBL/GenBank/DDBJ databases">
        <title>Comparative genomics of Botrytis spp.</title>
        <authorList>
            <person name="Valero-Jimenez C.A."/>
            <person name="Tapia P."/>
            <person name="Veloso J."/>
            <person name="Silva-Moreno E."/>
            <person name="Staats M."/>
            <person name="Valdes J.H."/>
            <person name="Van Kan J.A.L."/>
        </authorList>
    </citation>
    <scope>NUCLEOTIDE SEQUENCE [LARGE SCALE GENOMIC DNA]</scope>
    <source>
        <strain evidence="1 2">MUCL11595</strain>
    </source>
</reference>
<evidence type="ECO:0000313" key="1">
    <source>
        <dbReference type="EMBL" id="TGO53228.1"/>
    </source>
</evidence>
<protein>
    <submittedName>
        <fullName evidence="1">Uncharacterized protein</fullName>
    </submittedName>
</protein>
<gene>
    <name evidence="1" type="ORF">BCON_0127g00010</name>
</gene>
<keyword evidence="2" id="KW-1185">Reference proteome</keyword>
<name>A0A4Z1HVI2_9HELO</name>
<evidence type="ECO:0000313" key="2">
    <source>
        <dbReference type="Proteomes" id="UP000297527"/>
    </source>
</evidence>
<comment type="caution">
    <text evidence="1">The sequence shown here is derived from an EMBL/GenBank/DDBJ whole genome shotgun (WGS) entry which is preliminary data.</text>
</comment>